<dbReference type="Gene3D" id="3.40.50.2300">
    <property type="match status" value="1"/>
</dbReference>
<dbReference type="PROSITE" id="PS00041">
    <property type="entry name" value="HTH_ARAC_FAMILY_1"/>
    <property type="match status" value="1"/>
</dbReference>
<dbReference type="InterPro" id="IPR001789">
    <property type="entry name" value="Sig_transdc_resp-reg_receiver"/>
</dbReference>
<dbReference type="SUPFAM" id="SSF46689">
    <property type="entry name" value="Homeodomain-like"/>
    <property type="match status" value="2"/>
</dbReference>
<evidence type="ECO:0000259" key="5">
    <source>
        <dbReference type="PROSITE" id="PS01124"/>
    </source>
</evidence>
<dbReference type="EMBL" id="JBHUME010000011">
    <property type="protein sequence ID" value="MFD2614362.1"/>
    <property type="molecule type" value="Genomic_DNA"/>
</dbReference>
<dbReference type="InterPro" id="IPR011006">
    <property type="entry name" value="CheY-like_superfamily"/>
</dbReference>
<keyword evidence="4" id="KW-0597">Phosphoprotein</keyword>
<dbReference type="PANTHER" id="PTHR43280">
    <property type="entry name" value="ARAC-FAMILY TRANSCRIPTIONAL REGULATOR"/>
    <property type="match status" value="1"/>
</dbReference>
<name>A0ABW5PJ33_9BACL</name>
<evidence type="ECO:0000313" key="8">
    <source>
        <dbReference type="Proteomes" id="UP001597541"/>
    </source>
</evidence>
<dbReference type="SUPFAM" id="SSF52172">
    <property type="entry name" value="CheY-like"/>
    <property type="match status" value="1"/>
</dbReference>
<gene>
    <name evidence="7" type="ORF">ACFSUF_18280</name>
</gene>
<keyword evidence="1" id="KW-0805">Transcription regulation</keyword>
<dbReference type="Proteomes" id="UP001597541">
    <property type="component" value="Unassembled WGS sequence"/>
</dbReference>
<evidence type="ECO:0000313" key="7">
    <source>
        <dbReference type="EMBL" id="MFD2614362.1"/>
    </source>
</evidence>
<evidence type="ECO:0000256" key="3">
    <source>
        <dbReference type="ARBA" id="ARBA00023163"/>
    </source>
</evidence>
<dbReference type="CDD" id="cd17536">
    <property type="entry name" value="REC_YesN-like"/>
    <property type="match status" value="1"/>
</dbReference>
<dbReference type="Pfam" id="PF12833">
    <property type="entry name" value="HTH_18"/>
    <property type="match status" value="1"/>
</dbReference>
<reference evidence="8" key="1">
    <citation type="journal article" date="2019" name="Int. J. Syst. Evol. Microbiol.">
        <title>The Global Catalogue of Microorganisms (GCM) 10K type strain sequencing project: providing services to taxonomists for standard genome sequencing and annotation.</title>
        <authorList>
            <consortium name="The Broad Institute Genomics Platform"/>
            <consortium name="The Broad Institute Genome Sequencing Center for Infectious Disease"/>
            <person name="Wu L."/>
            <person name="Ma J."/>
        </authorList>
    </citation>
    <scope>NUCLEOTIDE SEQUENCE [LARGE SCALE GENOMIC DNA]</scope>
    <source>
        <strain evidence="8">KCTC 3950</strain>
    </source>
</reference>
<sequence>MTNSALWRLLIIEDERPARESIKKLLQKADVPFEIIGEAENGQEGLHMIRSLRPDVVLSDIHMPQMDGVKLLQTVREEGLDCRFIMLTAISEFEYARQALEYGASGYLLKLSLDPQGIRQTMQKAASELEKLERLRKADKWFPEQDRQAPMDHPEMNRIIRYIDEHYAEEITLKGMADLIRMDASYVSDLFKKKTGVTLTHYIQDRRIRAARMLLAETDGTVSEIGRQAGFENDNYFIKIFKRFCGMTPNEFRKQEAKEESGL</sequence>
<keyword evidence="2" id="KW-0238">DNA-binding</keyword>
<proteinExistence type="predicted"/>
<dbReference type="PROSITE" id="PS01124">
    <property type="entry name" value="HTH_ARAC_FAMILY_2"/>
    <property type="match status" value="1"/>
</dbReference>
<dbReference type="InterPro" id="IPR009057">
    <property type="entry name" value="Homeodomain-like_sf"/>
</dbReference>
<dbReference type="Pfam" id="PF00072">
    <property type="entry name" value="Response_reg"/>
    <property type="match status" value="1"/>
</dbReference>
<dbReference type="PANTHER" id="PTHR43280:SF2">
    <property type="entry name" value="HTH-TYPE TRANSCRIPTIONAL REGULATOR EXSA"/>
    <property type="match status" value="1"/>
</dbReference>
<protein>
    <submittedName>
        <fullName evidence="7">Response regulator</fullName>
    </submittedName>
</protein>
<organism evidence="7 8">
    <name type="scientific">Paenibacillus gansuensis</name>
    <dbReference type="NCBI Taxonomy" id="306542"/>
    <lineage>
        <taxon>Bacteria</taxon>
        <taxon>Bacillati</taxon>
        <taxon>Bacillota</taxon>
        <taxon>Bacilli</taxon>
        <taxon>Bacillales</taxon>
        <taxon>Paenibacillaceae</taxon>
        <taxon>Paenibacillus</taxon>
    </lineage>
</organism>
<accession>A0ABW5PJ33</accession>
<evidence type="ECO:0000256" key="4">
    <source>
        <dbReference type="PROSITE-ProRule" id="PRU00169"/>
    </source>
</evidence>
<dbReference type="InterPro" id="IPR020449">
    <property type="entry name" value="Tscrpt_reg_AraC-type_HTH"/>
</dbReference>
<dbReference type="PRINTS" id="PR00032">
    <property type="entry name" value="HTHARAC"/>
</dbReference>
<comment type="caution">
    <text evidence="7">The sequence shown here is derived from an EMBL/GenBank/DDBJ whole genome shotgun (WGS) entry which is preliminary data.</text>
</comment>
<dbReference type="SMART" id="SM00342">
    <property type="entry name" value="HTH_ARAC"/>
    <property type="match status" value="1"/>
</dbReference>
<feature type="domain" description="Response regulatory" evidence="6">
    <location>
        <begin position="8"/>
        <end position="125"/>
    </location>
</feature>
<dbReference type="SMART" id="SM00448">
    <property type="entry name" value="REC"/>
    <property type="match status" value="1"/>
</dbReference>
<dbReference type="PROSITE" id="PS50110">
    <property type="entry name" value="RESPONSE_REGULATORY"/>
    <property type="match status" value="1"/>
</dbReference>
<evidence type="ECO:0000256" key="2">
    <source>
        <dbReference type="ARBA" id="ARBA00023125"/>
    </source>
</evidence>
<dbReference type="RefSeq" id="WP_377605130.1">
    <property type="nucleotide sequence ID" value="NZ_JBHUME010000011.1"/>
</dbReference>
<feature type="modified residue" description="4-aspartylphosphate" evidence="4">
    <location>
        <position position="60"/>
    </location>
</feature>
<dbReference type="InterPro" id="IPR018062">
    <property type="entry name" value="HTH_AraC-typ_CS"/>
</dbReference>
<keyword evidence="8" id="KW-1185">Reference proteome</keyword>
<dbReference type="InterPro" id="IPR018060">
    <property type="entry name" value="HTH_AraC"/>
</dbReference>
<keyword evidence="3" id="KW-0804">Transcription</keyword>
<dbReference type="Gene3D" id="1.10.10.60">
    <property type="entry name" value="Homeodomain-like"/>
    <property type="match status" value="2"/>
</dbReference>
<evidence type="ECO:0000256" key="1">
    <source>
        <dbReference type="ARBA" id="ARBA00023015"/>
    </source>
</evidence>
<feature type="domain" description="HTH araC/xylS-type" evidence="5">
    <location>
        <begin position="157"/>
        <end position="255"/>
    </location>
</feature>
<evidence type="ECO:0000259" key="6">
    <source>
        <dbReference type="PROSITE" id="PS50110"/>
    </source>
</evidence>